<organism evidence="1 2">
    <name type="scientific">Sordaria brevicollis</name>
    <dbReference type="NCBI Taxonomy" id="83679"/>
    <lineage>
        <taxon>Eukaryota</taxon>
        <taxon>Fungi</taxon>
        <taxon>Dikarya</taxon>
        <taxon>Ascomycota</taxon>
        <taxon>Pezizomycotina</taxon>
        <taxon>Sordariomycetes</taxon>
        <taxon>Sordariomycetidae</taxon>
        <taxon>Sordariales</taxon>
        <taxon>Sordariaceae</taxon>
        <taxon>Sordaria</taxon>
    </lineage>
</organism>
<dbReference type="EMBL" id="JAUTDP010000012">
    <property type="protein sequence ID" value="KAK3392078.1"/>
    <property type="molecule type" value="Genomic_DNA"/>
</dbReference>
<gene>
    <name evidence="1" type="ORF">B0T20DRAFT_73161</name>
</gene>
<reference evidence="1" key="1">
    <citation type="journal article" date="2023" name="Mol. Phylogenet. Evol.">
        <title>Genome-scale phylogeny and comparative genomics of the fungal order Sordariales.</title>
        <authorList>
            <person name="Hensen N."/>
            <person name="Bonometti L."/>
            <person name="Westerberg I."/>
            <person name="Brannstrom I.O."/>
            <person name="Guillou S."/>
            <person name="Cros-Aarteil S."/>
            <person name="Calhoun S."/>
            <person name="Haridas S."/>
            <person name="Kuo A."/>
            <person name="Mondo S."/>
            <person name="Pangilinan J."/>
            <person name="Riley R."/>
            <person name="LaButti K."/>
            <person name="Andreopoulos B."/>
            <person name="Lipzen A."/>
            <person name="Chen C."/>
            <person name="Yan M."/>
            <person name="Daum C."/>
            <person name="Ng V."/>
            <person name="Clum A."/>
            <person name="Steindorff A."/>
            <person name="Ohm R.A."/>
            <person name="Martin F."/>
            <person name="Silar P."/>
            <person name="Natvig D.O."/>
            <person name="Lalanne C."/>
            <person name="Gautier V."/>
            <person name="Ament-Velasquez S.L."/>
            <person name="Kruys A."/>
            <person name="Hutchinson M.I."/>
            <person name="Powell A.J."/>
            <person name="Barry K."/>
            <person name="Miller A.N."/>
            <person name="Grigoriev I.V."/>
            <person name="Debuchy R."/>
            <person name="Gladieux P."/>
            <person name="Hiltunen Thoren M."/>
            <person name="Johannesson H."/>
        </authorList>
    </citation>
    <scope>NUCLEOTIDE SEQUENCE</scope>
    <source>
        <strain evidence="1">FGSC 1904</strain>
    </source>
</reference>
<evidence type="ECO:0000313" key="2">
    <source>
        <dbReference type="Proteomes" id="UP001281003"/>
    </source>
</evidence>
<dbReference type="AlphaFoldDB" id="A0AAE0U5S0"/>
<keyword evidence="2" id="KW-1185">Reference proteome</keyword>
<proteinExistence type="predicted"/>
<dbReference type="Proteomes" id="UP001281003">
    <property type="component" value="Unassembled WGS sequence"/>
</dbReference>
<name>A0AAE0U5S0_SORBR</name>
<protein>
    <submittedName>
        <fullName evidence="1">Uncharacterized protein</fullName>
    </submittedName>
</protein>
<sequence length="239" mass="27873">MQLMTTDSKNNLLRWCRTSFLRTFERLRQNSDSITIRLGDQPVITRVLMIGVDRNISSRRQQRRFGRQVLYRRKEAVLAVAIEQVHSAPVIRTQCPRNLFRHQILQNISPWPLGLLSFISSTIVLGSRFISFPVFYQGTSFASKCPGWRLSKNAKTQAGTKQIQAECQRRRTNARCQVWCCWPRDKLDQVRDRRSLSKIQMNWFHTTEIHFMVTISNMPLVGCLGEMDPEGERKDSVED</sequence>
<evidence type="ECO:0000313" key="1">
    <source>
        <dbReference type="EMBL" id="KAK3392078.1"/>
    </source>
</evidence>
<reference evidence="1" key="2">
    <citation type="submission" date="2023-07" db="EMBL/GenBank/DDBJ databases">
        <authorList>
            <consortium name="Lawrence Berkeley National Laboratory"/>
            <person name="Haridas S."/>
            <person name="Hensen N."/>
            <person name="Bonometti L."/>
            <person name="Westerberg I."/>
            <person name="Brannstrom I.O."/>
            <person name="Guillou S."/>
            <person name="Cros-Aarteil S."/>
            <person name="Calhoun S."/>
            <person name="Kuo A."/>
            <person name="Mondo S."/>
            <person name="Pangilinan J."/>
            <person name="Riley R."/>
            <person name="LaButti K."/>
            <person name="Andreopoulos B."/>
            <person name="Lipzen A."/>
            <person name="Chen C."/>
            <person name="Yanf M."/>
            <person name="Daum C."/>
            <person name="Ng V."/>
            <person name="Clum A."/>
            <person name="Steindorff A."/>
            <person name="Ohm R."/>
            <person name="Martin F."/>
            <person name="Silar P."/>
            <person name="Natvig D."/>
            <person name="Lalanne C."/>
            <person name="Gautier V."/>
            <person name="Ament-velasquez S.L."/>
            <person name="Kruys A."/>
            <person name="Hutchinson M.I."/>
            <person name="Powell A.J."/>
            <person name="Barry K."/>
            <person name="Miller A.N."/>
            <person name="Grigoriev I.V."/>
            <person name="Debuchy R."/>
            <person name="Gladieux P."/>
            <person name="Thoren M.H."/>
            <person name="Johannesson H."/>
        </authorList>
    </citation>
    <scope>NUCLEOTIDE SEQUENCE</scope>
    <source>
        <strain evidence="1">FGSC 1904</strain>
    </source>
</reference>
<accession>A0AAE0U5S0</accession>
<comment type="caution">
    <text evidence="1">The sequence shown here is derived from an EMBL/GenBank/DDBJ whole genome shotgun (WGS) entry which is preliminary data.</text>
</comment>